<evidence type="ECO:0000256" key="1">
    <source>
        <dbReference type="ARBA" id="ARBA00022723"/>
    </source>
</evidence>
<dbReference type="STRING" id="6573.A0A210R172"/>
<feature type="domain" description="Tyrosinase copper-binding" evidence="4">
    <location>
        <begin position="241"/>
        <end position="252"/>
    </location>
</feature>
<evidence type="ECO:0000313" key="5">
    <source>
        <dbReference type="EMBL" id="OWF54790.1"/>
    </source>
</evidence>
<keyword evidence="1" id="KW-0479">Metal-binding</keyword>
<dbReference type="AlphaFoldDB" id="A0A210R172"/>
<dbReference type="Pfam" id="PF00264">
    <property type="entry name" value="Tyrosinase"/>
    <property type="match status" value="1"/>
</dbReference>
<dbReference type="Gene3D" id="1.10.1280.10">
    <property type="entry name" value="Di-copper center containing domain from catechol oxidase"/>
    <property type="match status" value="1"/>
</dbReference>
<evidence type="ECO:0000256" key="3">
    <source>
        <dbReference type="SAM" id="SignalP"/>
    </source>
</evidence>
<gene>
    <name evidence="5" type="ORF">KP79_PYT00292</name>
</gene>
<dbReference type="EMBL" id="NEDP02000876">
    <property type="protein sequence ID" value="OWF54790.1"/>
    <property type="molecule type" value="Genomic_DNA"/>
</dbReference>
<dbReference type="PROSITE" id="PS00498">
    <property type="entry name" value="TYROSINASE_2"/>
    <property type="match status" value="1"/>
</dbReference>
<dbReference type="OrthoDB" id="6132182at2759"/>
<evidence type="ECO:0000313" key="6">
    <source>
        <dbReference type="Proteomes" id="UP000242188"/>
    </source>
</evidence>
<dbReference type="GO" id="GO:0046872">
    <property type="term" value="F:metal ion binding"/>
    <property type="evidence" value="ECO:0007669"/>
    <property type="project" value="UniProtKB-KW"/>
</dbReference>
<dbReference type="PANTHER" id="PTHR11474:SF126">
    <property type="entry name" value="TYROSINASE-LIKE PROTEIN TYR-1-RELATED"/>
    <property type="match status" value="1"/>
</dbReference>
<dbReference type="PRINTS" id="PR00092">
    <property type="entry name" value="TYROSINASE"/>
</dbReference>
<dbReference type="InterPro" id="IPR002227">
    <property type="entry name" value="Tyrosinase_Cu-bd"/>
</dbReference>
<dbReference type="InterPro" id="IPR050316">
    <property type="entry name" value="Tyrosinase/Hemocyanin"/>
</dbReference>
<reference evidence="5 6" key="1">
    <citation type="journal article" date="2017" name="Nat. Ecol. Evol.">
        <title>Scallop genome provides insights into evolution of bilaterian karyotype and development.</title>
        <authorList>
            <person name="Wang S."/>
            <person name="Zhang J."/>
            <person name="Jiao W."/>
            <person name="Li J."/>
            <person name="Xun X."/>
            <person name="Sun Y."/>
            <person name="Guo X."/>
            <person name="Huan P."/>
            <person name="Dong B."/>
            <person name="Zhang L."/>
            <person name="Hu X."/>
            <person name="Sun X."/>
            <person name="Wang J."/>
            <person name="Zhao C."/>
            <person name="Wang Y."/>
            <person name="Wang D."/>
            <person name="Huang X."/>
            <person name="Wang R."/>
            <person name="Lv J."/>
            <person name="Li Y."/>
            <person name="Zhang Z."/>
            <person name="Liu B."/>
            <person name="Lu W."/>
            <person name="Hui Y."/>
            <person name="Liang J."/>
            <person name="Zhou Z."/>
            <person name="Hou R."/>
            <person name="Li X."/>
            <person name="Liu Y."/>
            <person name="Li H."/>
            <person name="Ning X."/>
            <person name="Lin Y."/>
            <person name="Zhao L."/>
            <person name="Xing Q."/>
            <person name="Dou J."/>
            <person name="Li Y."/>
            <person name="Mao J."/>
            <person name="Guo H."/>
            <person name="Dou H."/>
            <person name="Li T."/>
            <person name="Mu C."/>
            <person name="Jiang W."/>
            <person name="Fu Q."/>
            <person name="Fu X."/>
            <person name="Miao Y."/>
            <person name="Liu J."/>
            <person name="Yu Q."/>
            <person name="Li R."/>
            <person name="Liao H."/>
            <person name="Li X."/>
            <person name="Kong Y."/>
            <person name="Jiang Z."/>
            <person name="Chourrout D."/>
            <person name="Li R."/>
            <person name="Bao Z."/>
        </authorList>
    </citation>
    <scope>NUCLEOTIDE SEQUENCE [LARGE SCALE GENOMIC DNA]</scope>
    <source>
        <strain evidence="5 6">PY_sf001</strain>
    </source>
</reference>
<comment type="caution">
    <text evidence="5">The sequence shown here is derived from an EMBL/GenBank/DDBJ whole genome shotgun (WGS) entry which is preliminary data.</text>
</comment>
<proteinExistence type="predicted"/>
<dbReference type="GO" id="GO:0016491">
    <property type="term" value="F:oxidoreductase activity"/>
    <property type="evidence" value="ECO:0007669"/>
    <property type="project" value="InterPro"/>
</dbReference>
<keyword evidence="3" id="KW-0732">Signal</keyword>
<keyword evidence="2" id="KW-0186">Copper</keyword>
<dbReference type="PANTHER" id="PTHR11474">
    <property type="entry name" value="TYROSINASE FAMILY MEMBER"/>
    <property type="match status" value="1"/>
</dbReference>
<evidence type="ECO:0000256" key="2">
    <source>
        <dbReference type="ARBA" id="ARBA00023008"/>
    </source>
</evidence>
<feature type="chain" id="PRO_5012916684" evidence="3">
    <location>
        <begin position="21"/>
        <end position="376"/>
    </location>
</feature>
<keyword evidence="6" id="KW-1185">Reference proteome</keyword>
<sequence>MPSLYHVLFLLLAVFPLCHFQTSTRARSLALNPEFVRWINTLFYLPPEGQLRYRKEYRLLTDQERGDFHRALLMLKEDRSVQPNKYDALASLHHLNTANGAHGGPNFLGWHRVYIVLVENACREKVPNVTIPYWDNTLDQDLADATRSITWSPLFLGNGNGVVENGPFRNWGTPYGLLRRNIGSERTLMTSTNINNVLRRRWLWQITHPSGQDNSNLELLHNNVHVWIGEQMSRIESSSYDPAFFVHHAYVDCIWEEFRNRQRRMGINPARDFPRIVGENEQLPLVPMGLGRLLVIDGINDIFTRRIYRCQARPRCVPNTNNCGSPYLRCDWSTRRCLPLIMSRPSVSFVQPAQQPWWSRFNSRQTAGQNSFNIFG</sequence>
<dbReference type="Proteomes" id="UP000242188">
    <property type="component" value="Unassembled WGS sequence"/>
</dbReference>
<dbReference type="SMR" id="A0A210R172"/>
<feature type="signal peptide" evidence="3">
    <location>
        <begin position="1"/>
        <end position="20"/>
    </location>
</feature>
<organism evidence="5 6">
    <name type="scientific">Mizuhopecten yessoensis</name>
    <name type="common">Japanese scallop</name>
    <name type="synonym">Patinopecten yessoensis</name>
    <dbReference type="NCBI Taxonomy" id="6573"/>
    <lineage>
        <taxon>Eukaryota</taxon>
        <taxon>Metazoa</taxon>
        <taxon>Spiralia</taxon>
        <taxon>Lophotrochozoa</taxon>
        <taxon>Mollusca</taxon>
        <taxon>Bivalvia</taxon>
        <taxon>Autobranchia</taxon>
        <taxon>Pteriomorphia</taxon>
        <taxon>Pectinida</taxon>
        <taxon>Pectinoidea</taxon>
        <taxon>Pectinidae</taxon>
        <taxon>Mizuhopecten</taxon>
    </lineage>
</organism>
<dbReference type="InterPro" id="IPR008922">
    <property type="entry name" value="Di-copper_centre_dom_sf"/>
</dbReference>
<dbReference type="SUPFAM" id="SSF48056">
    <property type="entry name" value="Di-copper centre-containing domain"/>
    <property type="match status" value="1"/>
</dbReference>
<accession>A0A210R172</accession>
<evidence type="ECO:0000259" key="4">
    <source>
        <dbReference type="PROSITE" id="PS00498"/>
    </source>
</evidence>
<protein>
    <submittedName>
        <fullName evidence="5">Tyrosinase-like protein 2</fullName>
    </submittedName>
</protein>
<name>A0A210R172_MIZYE</name>